<dbReference type="PANTHER" id="PTHR45007">
    <property type="entry name" value="CARBOXYLASE, PUTATIVE (AFU_ORTHOLOGUE AFUA_5G07570)-RELATED"/>
    <property type="match status" value="1"/>
</dbReference>
<dbReference type="SUPFAM" id="SSF56059">
    <property type="entry name" value="Glutathione synthetase ATP-binding domain-like"/>
    <property type="match status" value="1"/>
</dbReference>
<evidence type="ECO:0000259" key="1">
    <source>
        <dbReference type="PROSITE" id="PS00867"/>
    </source>
</evidence>
<dbReference type="STRING" id="436010.A0A167T861"/>
<dbReference type="InterPro" id="IPR005479">
    <property type="entry name" value="CPAse_ATP-bd"/>
</dbReference>
<proteinExistence type="predicted"/>
<feature type="domain" description="Carbamoyl phosphate synthase ATP-binding" evidence="1">
    <location>
        <begin position="156"/>
        <end position="163"/>
    </location>
</feature>
<reference evidence="2 3" key="1">
    <citation type="journal article" date="2016" name="Mol. Biol. Evol.">
        <title>Comparative Genomics of Early-Diverging Mushroom-Forming Fungi Provides Insights into the Origins of Lignocellulose Decay Capabilities.</title>
        <authorList>
            <person name="Nagy L.G."/>
            <person name="Riley R."/>
            <person name="Tritt A."/>
            <person name="Adam C."/>
            <person name="Daum C."/>
            <person name="Floudas D."/>
            <person name="Sun H."/>
            <person name="Yadav J.S."/>
            <person name="Pangilinan J."/>
            <person name="Larsson K.H."/>
            <person name="Matsuura K."/>
            <person name="Barry K."/>
            <person name="Labutti K."/>
            <person name="Kuo R."/>
            <person name="Ohm R.A."/>
            <person name="Bhattacharya S.S."/>
            <person name="Shirouzu T."/>
            <person name="Yoshinaga Y."/>
            <person name="Martin F.M."/>
            <person name="Grigoriev I.V."/>
            <person name="Hibbett D.S."/>
        </authorList>
    </citation>
    <scope>NUCLEOTIDE SEQUENCE [LARGE SCALE GENOMIC DNA]</scope>
    <source>
        <strain evidence="2 3">CBS 109695</strain>
    </source>
</reference>
<dbReference type="Pfam" id="PF02786">
    <property type="entry name" value="CPSase_L_D2"/>
    <property type="match status" value="1"/>
</dbReference>
<dbReference type="Proteomes" id="UP000076532">
    <property type="component" value="Unassembled WGS sequence"/>
</dbReference>
<dbReference type="AlphaFoldDB" id="A0A167T861"/>
<sequence length="170" mass="19200">MPPSPDAHCPLAPNLLDDLFDEDEPPMTCRRCWWLTALESTPWSASGAQQQRQPMPVPRWPGHYRASLTSQREHKAPISLSRCQGGVQKHVEVQIVTTAQETWYAFGNETAAQRRFQNVVELLAASESVNMALALRYQGVGTCEYLVNSRTGKRVFLEINPRIQVEHTIT</sequence>
<dbReference type="PROSITE" id="PS00867">
    <property type="entry name" value="CPSASE_2"/>
    <property type="match status" value="1"/>
</dbReference>
<keyword evidence="3" id="KW-1185">Reference proteome</keyword>
<dbReference type="OrthoDB" id="196847at2759"/>
<name>A0A167T861_9AGAM</name>
<protein>
    <recommendedName>
        <fullName evidence="1">Carbamoyl phosphate synthase ATP-binding domain-containing protein</fullName>
    </recommendedName>
</protein>
<dbReference type="EMBL" id="KV418381">
    <property type="protein sequence ID" value="KZP02664.1"/>
    <property type="molecule type" value="Genomic_DNA"/>
</dbReference>
<gene>
    <name evidence="2" type="ORF">FIBSPDRAFT_905638</name>
</gene>
<dbReference type="GO" id="GO:0005524">
    <property type="term" value="F:ATP binding"/>
    <property type="evidence" value="ECO:0007669"/>
    <property type="project" value="InterPro"/>
</dbReference>
<accession>A0A167T861</accession>
<dbReference type="PANTHER" id="PTHR45007:SF1">
    <property type="entry name" value="CARBOXYLASE, PUTATIVE (AFU_ORTHOLOGUE AFUA_5G07570)-RELATED"/>
    <property type="match status" value="1"/>
</dbReference>
<evidence type="ECO:0000313" key="2">
    <source>
        <dbReference type="EMBL" id="KZP02664.1"/>
    </source>
</evidence>
<evidence type="ECO:0000313" key="3">
    <source>
        <dbReference type="Proteomes" id="UP000076532"/>
    </source>
</evidence>
<feature type="non-terminal residue" evidence="2">
    <location>
        <position position="170"/>
    </location>
</feature>
<dbReference type="Gene3D" id="3.30.470.20">
    <property type="entry name" value="ATP-grasp fold, B domain"/>
    <property type="match status" value="1"/>
</dbReference>
<organism evidence="2 3">
    <name type="scientific">Athelia psychrophila</name>
    <dbReference type="NCBI Taxonomy" id="1759441"/>
    <lineage>
        <taxon>Eukaryota</taxon>
        <taxon>Fungi</taxon>
        <taxon>Dikarya</taxon>
        <taxon>Basidiomycota</taxon>
        <taxon>Agaricomycotina</taxon>
        <taxon>Agaricomycetes</taxon>
        <taxon>Agaricomycetidae</taxon>
        <taxon>Atheliales</taxon>
        <taxon>Atheliaceae</taxon>
        <taxon>Athelia</taxon>
    </lineage>
</organism>